<evidence type="ECO:0008006" key="4">
    <source>
        <dbReference type="Google" id="ProtNLM"/>
    </source>
</evidence>
<evidence type="ECO:0000256" key="1">
    <source>
        <dbReference type="SAM" id="SignalP"/>
    </source>
</evidence>
<dbReference type="EMBL" id="QPJS01000001">
    <property type="protein sequence ID" value="RCX05335.1"/>
    <property type="molecule type" value="Genomic_DNA"/>
</dbReference>
<comment type="caution">
    <text evidence="2">The sequence shown here is derived from an EMBL/GenBank/DDBJ whole genome shotgun (WGS) entry which is preliminary data.</text>
</comment>
<organism evidence="2 3">
    <name type="scientific">Schleiferia thermophila</name>
    <dbReference type="NCBI Taxonomy" id="884107"/>
    <lineage>
        <taxon>Bacteria</taxon>
        <taxon>Pseudomonadati</taxon>
        <taxon>Bacteroidota</taxon>
        <taxon>Flavobacteriia</taxon>
        <taxon>Flavobacteriales</taxon>
        <taxon>Schleiferiaceae</taxon>
        <taxon>Schleiferia</taxon>
    </lineage>
</organism>
<feature type="chain" id="PRO_5016934267" description="Outer membrane protein beta-barrel domain-containing protein" evidence="1">
    <location>
        <begin position="22"/>
        <end position="215"/>
    </location>
</feature>
<name>A0A369A866_9FLAO</name>
<dbReference type="Proteomes" id="UP000253517">
    <property type="component" value="Unassembled WGS sequence"/>
</dbReference>
<reference evidence="2 3" key="1">
    <citation type="submission" date="2018-07" db="EMBL/GenBank/DDBJ databases">
        <title>Genomic Encyclopedia of Type Strains, Phase IV (KMG-IV): sequencing the most valuable type-strain genomes for metagenomic binning, comparative biology and taxonomic classification.</title>
        <authorList>
            <person name="Goeker M."/>
        </authorList>
    </citation>
    <scope>NUCLEOTIDE SEQUENCE [LARGE SCALE GENOMIC DNA]</scope>
    <source>
        <strain evidence="2 3">DSM 21410</strain>
    </source>
</reference>
<keyword evidence="1" id="KW-0732">Signal</keyword>
<gene>
    <name evidence="2" type="ORF">DES35_101620</name>
</gene>
<feature type="signal peptide" evidence="1">
    <location>
        <begin position="1"/>
        <end position="21"/>
    </location>
</feature>
<dbReference type="AlphaFoldDB" id="A0A369A866"/>
<evidence type="ECO:0000313" key="2">
    <source>
        <dbReference type="EMBL" id="RCX05335.1"/>
    </source>
</evidence>
<protein>
    <recommendedName>
        <fullName evidence="4">Outer membrane protein beta-barrel domain-containing protein</fullName>
    </recommendedName>
</protein>
<keyword evidence="3" id="KW-1185">Reference proteome</keyword>
<proteinExistence type="predicted"/>
<dbReference type="RefSeq" id="WP_037355950.1">
    <property type="nucleotide sequence ID" value="NZ_BHZF01000001.1"/>
</dbReference>
<evidence type="ECO:0000313" key="3">
    <source>
        <dbReference type="Proteomes" id="UP000253517"/>
    </source>
</evidence>
<accession>A0A369A866</accession>
<sequence length="215" mass="24918">MKNILCLASFLTCILISSSYGQTSLRYWSAGLYISTQVHSGFLSNGRFAFHPSPGFGFVLKNSFFNRIHVGIEAGYIHLRNEYKLSDQNLWKASISNIELLPTIEVNFRSYGKYYRKNPSTPYLKFCPSINVFQTRLDNVADFTQDFQFFPYTYFSTGWYTGVGYRFRTAKDYSYGIEIFLNNMLTNKTSGFTIGESYIADRYAGIKVYWSYMKL</sequence>